<dbReference type="InterPro" id="IPR015943">
    <property type="entry name" value="WD40/YVTN_repeat-like_dom_sf"/>
</dbReference>
<name>A0A060TCK2_BLAAD</name>
<evidence type="ECO:0000259" key="2">
    <source>
        <dbReference type="PROSITE" id="PS50181"/>
    </source>
</evidence>
<dbReference type="SMART" id="SM00726">
    <property type="entry name" value="UIM"/>
    <property type="match status" value="4"/>
</dbReference>
<reference evidence="3" key="2">
    <citation type="submission" date="2014-06" db="EMBL/GenBank/DDBJ databases">
        <title>The complete genome of Blastobotrys (Arxula) adeninivorans LS3 - a yeast of biotechnological interest.</title>
        <authorList>
            <person name="Kunze G."/>
            <person name="Gaillardin C."/>
            <person name="Czernicka M."/>
            <person name="Durrens P."/>
            <person name="Martin T."/>
            <person name="Boer E."/>
            <person name="Gabaldon T."/>
            <person name="Cruz J."/>
            <person name="Talla E."/>
            <person name="Marck C."/>
            <person name="Goffeau A."/>
            <person name="Barbe V."/>
            <person name="Baret P."/>
            <person name="Baronian K."/>
            <person name="Beier S."/>
            <person name="Bleykasten C."/>
            <person name="Bode R."/>
            <person name="Casaregola S."/>
            <person name="Despons L."/>
            <person name="Fairhead C."/>
            <person name="Giersberg M."/>
            <person name="Gierski P."/>
            <person name="Hahnel U."/>
            <person name="Hartmann A."/>
            <person name="Jankowska D."/>
            <person name="Jubin C."/>
            <person name="Jung P."/>
            <person name="Lafontaine I."/>
            <person name="Leh-Louis V."/>
            <person name="Lemaire M."/>
            <person name="Marcet-Houben M."/>
            <person name="Mascher M."/>
            <person name="Morel G."/>
            <person name="Richard G.-F."/>
            <person name="Riechen J."/>
            <person name="Sacerdot C."/>
            <person name="Sarkar A."/>
            <person name="Savel G."/>
            <person name="Schacherer J."/>
            <person name="Sherman D."/>
            <person name="Straub M.-L."/>
            <person name="Stein N."/>
            <person name="Thierry A."/>
            <person name="Trautwein-Schult A."/>
            <person name="Westhof E."/>
            <person name="Worch S."/>
            <person name="Dujon B."/>
            <person name="Souciet J.-L."/>
            <person name="Wincker P."/>
            <person name="Scholz U."/>
            <person name="Neuveglise N."/>
        </authorList>
    </citation>
    <scope>NUCLEOTIDE SEQUENCE</scope>
    <source>
        <strain evidence="3">LS3</strain>
    </source>
</reference>
<feature type="compositionally biased region" description="Acidic residues" evidence="1">
    <location>
        <begin position="688"/>
        <end position="697"/>
    </location>
</feature>
<proteinExistence type="predicted"/>
<dbReference type="Pfam" id="PF02809">
    <property type="entry name" value="UIM"/>
    <property type="match status" value="2"/>
</dbReference>
<dbReference type="InterPro" id="IPR003903">
    <property type="entry name" value="UIM_dom"/>
</dbReference>
<gene>
    <name evidence="3" type="ORF">GNLVRS02_ARAD1B17050g</name>
</gene>
<reference evidence="3" key="1">
    <citation type="submission" date="2014-02" db="EMBL/GenBank/DDBJ databases">
        <authorList>
            <person name="Genoscope - CEA"/>
        </authorList>
    </citation>
    <scope>NUCLEOTIDE SEQUENCE</scope>
    <source>
        <strain evidence="3">LS3</strain>
    </source>
</reference>
<feature type="region of interest" description="Disordered" evidence="1">
    <location>
        <begin position="653"/>
        <end position="724"/>
    </location>
</feature>
<dbReference type="InterPro" id="IPR001810">
    <property type="entry name" value="F-box_dom"/>
</dbReference>
<dbReference type="AlphaFoldDB" id="A0A060TCK2"/>
<dbReference type="EMBL" id="HG937692">
    <property type="protein sequence ID" value="CDP36612.1"/>
    <property type="molecule type" value="Genomic_DNA"/>
</dbReference>
<dbReference type="PROSITE" id="PS50181">
    <property type="entry name" value="FBOX"/>
    <property type="match status" value="1"/>
</dbReference>
<accession>A0A060TCK2</accession>
<dbReference type="Gene3D" id="6.10.140.100">
    <property type="match status" value="1"/>
</dbReference>
<feature type="compositionally biased region" description="Polar residues" evidence="1">
    <location>
        <begin position="653"/>
        <end position="665"/>
    </location>
</feature>
<evidence type="ECO:0000256" key="1">
    <source>
        <dbReference type="SAM" id="MobiDB-lite"/>
    </source>
</evidence>
<feature type="domain" description="F-box" evidence="2">
    <location>
        <begin position="45"/>
        <end position="91"/>
    </location>
</feature>
<dbReference type="PROSITE" id="PS50330">
    <property type="entry name" value="UIM"/>
    <property type="match status" value="2"/>
</dbReference>
<organism evidence="3">
    <name type="scientific">Blastobotrys adeninivorans</name>
    <name type="common">Yeast</name>
    <name type="synonym">Arxula adeninivorans</name>
    <dbReference type="NCBI Taxonomy" id="409370"/>
    <lineage>
        <taxon>Eukaryota</taxon>
        <taxon>Fungi</taxon>
        <taxon>Dikarya</taxon>
        <taxon>Ascomycota</taxon>
        <taxon>Saccharomycotina</taxon>
        <taxon>Dipodascomycetes</taxon>
        <taxon>Dipodascales</taxon>
        <taxon>Trichomonascaceae</taxon>
        <taxon>Blastobotrys</taxon>
    </lineage>
</organism>
<dbReference type="Gene3D" id="2.130.10.10">
    <property type="entry name" value="YVTN repeat-like/Quinoprotein amine dehydrogenase"/>
    <property type="match status" value="1"/>
</dbReference>
<protein>
    <submittedName>
        <fullName evidence="3">ARAD1B17050p</fullName>
    </submittedName>
</protein>
<dbReference type="SUPFAM" id="SSF81383">
    <property type="entry name" value="F-box domain"/>
    <property type="match status" value="1"/>
</dbReference>
<sequence>MPEAPELQQLTPQLSSEYIESSSAVPESSNSQNGFAVRDVGQSHHPLVGTLLPEVLIEIFSQLPPGELDACSLVCRHWHDVLVDDASWRGSFERMFSVREFTRVSQSVKWRTELLSRLDYVHKWRKGTAKNISFNGQVSRISHVFPDFAHSRAVLFAQSIGAGVVADPTKGKLANPRLYTDKSLQVTSDVVSVDGSRFGMLYGMVDGAVRTILFSQDTRIHDYVVMKQRHETAVTTVWINHHESPRQNNTDTRQFFGALTGDMNGNILSWDLEEGELMRSYSTGDSSPVVHITCDHRRDCVLVAQASGAVSALFGLDKEFVSLGTVKTPIGPSRNHVSLFQADFVSGFVLYANSDVICRISIVDSPEKSRAQYYNFEGHVTAVAMDSTMSQQSGIINRDVPGKNARYFAAATSTEHVYVWKLQQEPNDFGEIRPLRVTMSPFQVDSPGLHGVTALALNSLVLLLGSYNGVTIAYELLTGEYLRIVSSRFSKRALNLRTMGHPDQTETGLVPITALEIDDNAANPHGIIIVGSAVQYFDFGADLETSGVKKRGVKKKRRGPHFTYDSNDVSRSELNREIEKDIELMGIEDEEVRELRQHNERMDELFGAEGLSEEDQVQYALMLSQDAHKGRQTQQVALDEDEEVNRAIQMSLENSSDSYHSSPNELGNADDEDEELKRAIELSLADAPAEDTLDDEPTSSRSAETAAIKRELTQLRPGDPDYDEDLDFALRLSLAEAESQNY</sequence>
<dbReference type="Gene3D" id="1.20.1280.50">
    <property type="match status" value="1"/>
</dbReference>
<dbReference type="Pfam" id="PF23625">
    <property type="entry name" value="UIM_2"/>
    <property type="match status" value="2"/>
</dbReference>
<dbReference type="PhylomeDB" id="A0A060TCK2"/>
<dbReference type="SUPFAM" id="SSF50978">
    <property type="entry name" value="WD40 repeat-like"/>
    <property type="match status" value="1"/>
</dbReference>
<dbReference type="InterPro" id="IPR036047">
    <property type="entry name" value="F-box-like_dom_sf"/>
</dbReference>
<evidence type="ECO:0000313" key="3">
    <source>
        <dbReference type="EMBL" id="CDP36612.1"/>
    </source>
</evidence>
<dbReference type="SMART" id="SM00256">
    <property type="entry name" value="FBOX"/>
    <property type="match status" value="1"/>
</dbReference>
<dbReference type="Pfam" id="PF12937">
    <property type="entry name" value="F-box-like"/>
    <property type="match status" value="1"/>
</dbReference>
<dbReference type="InterPro" id="IPR036322">
    <property type="entry name" value="WD40_repeat_dom_sf"/>
</dbReference>